<dbReference type="EMBL" id="VBAL01000239">
    <property type="protein sequence ID" value="TMI96805.1"/>
    <property type="molecule type" value="Genomic_DNA"/>
</dbReference>
<keyword evidence="1" id="KW-0812">Transmembrane</keyword>
<feature type="transmembrane region" description="Helical" evidence="1">
    <location>
        <begin position="12"/>
        <end position="29"/>
    </location>
</feature>
<dbReference type="Proteomes" id="UP000319353">
    <property type="component" value="Unassembled WGS sequence"/>
</dbReference>
<keyword evidence="1" id="KW-0472">Membrane</keyword>
<feature type="transmembrane region" description="Helical" evidence="1">
    <location>
        <begin position="35"/>
        <end position="53"/>
    </location>
</feature>
<feature type="transmembrane region" description="Helical" evidence="1">
    <location>
        <begin position="87"/>
        <end position="107"/>
    </location>
</feature>
<accession>A0A537KM43</accession>
<organism evidence="2 3">
    <name type="scientific">Candidatus Segetimicrobium genomatis</name>
    <dbReference type="NCBI Taxonomy" id="2569760"/>
    <lineage>
        <taxon>Bacteria</taxon>
        <taxon>Bacillati</taxon>
        <taxon>Candidatus Sysuimicrobiota</taxon>
        <taxon>Candidatus Sysuimicrobiia</taxon>
        <taxon>Candidatus Sysuimicrobiales</taxon>
        <taxon>Candidatus Segetimicrobiaceae</taxon>
        <taxon>Candidatus Segetimicrobium</taxon>
    </lineage>
</organism>
<gene>
    <name evidence="2" type="ORF">E6H01_13650</name>
</gene>
<reference evidence="2 3" key="1">
    <citation type="journal article" date="2019" name="Nat. Microbiol.">
        <title>Mediterranean grassland soil C-N compound turnover is dependent on rainfall and depth, and is mediated by genomically divergent microorganisms.</title>
        <authorList>
            <person name="Diamond S."/>
            <person name="Andeer P.F."/>
            <person name="Li Z."/>
            <person name="Crits-Christoph A."/>
            <person name="Burstein D."/>
            <person name="Anantharaman K."/>
            <person name="Lane K.R."/>
            <person name="Thomas B.C."/>
            <person name="Pan C."/>
            <person name="Northen T.R."/>
            <person name="Banfield J.F."/>
        </authorList>
    </citation>
    <scope>NUCLEOTIDE SEQUENCE [LARGE SCALE GENOMIC DNA]</scope>
    <source>
        <strain evidence="2">NP_4</strain>
    </source>
</reference>
<keyword evidence="1" id="KW-1133">Transmembrane helix</keyword>
<proteinExistence type="predicted"/>
<evidence type="ECO:0000313" key="2">
    <source>
        <dbReference type="EMBL" id="TMI96805.1"/>
    </source>
</evidence>
<evidence type="ECO:0000256" key="1">
    <source>
        <dbReference type="SAM" id="Phobius"/>
    </source>
</evidence>
<sequence length="163" mass="17612">MAKRAHPAHRGILSVFIAAIFAYLLLVFLGPFVLGPWALLVAAAIGGFLVVIARRHVRRRGRRPHIDFTLGWRQSARAREVALAREVAFTFMLSAFLVFIIVLGVALQLSSPTIGSGAVLFALGGGLINLAIFIGLGILAEGNPRYALGVPFIAEERDTTEDH</sequence>
<comment type="caution">
    <text evidence="2">The sequence shown here is derived from an EMBL/GenBank/DDBJ whole genome shotgun (WGS) entry which is preliminary data.</text>
</comment>
<dbReference type="AlphaFoldDB" id="A0A537KM43"/>
<protein>
    <submittedName>
        <fullName evidence="2">Uncharacterized protein</fullName>
    </submittedName>
</protein>
<name>A0A537KM43_9BACT</name>
<feature type="transmembrane region" description="Helical" evidence="1">
    <location>
        <begin position="119"/>
        <end position="139"/>
    </location>
</feature>
<evidence type="ECO:0000313" key="3">
    <source>
        <dbReference type="Proteomes" id="UP000319353"/>
    </source>
</evidence>